<dbReference type="STRING" id="2060905.A0A2B7WNV3"/>
<dbReference type="OrthoDB" id="41200at2759"/>
<accession>A0A2B7WNV3</accession>
<keyword evidence="3" id="KW-1133">Transmembrane helix</keyword>
<feature type="region of interest" description="Disordered" evidence="2">
    <location>
        <begin position="774"/>
        <end position="815"/>
    </location>
</feature>
<organism evidence="5 6">
    <name type="scientific">Blastomyces parvus</name>
    <dbReference type="NCBI Taxonomy" id="2060905"/>
    <lineage>
        <taxon>Eukaryota</taxon>
        <taxon>Fungi</taxon>
        <taxon>Dikarya</taxon>
        <taxon>Ascomycota</taxon>
        <taxon>Pezizomycotina</taxon>
        <taxon>Eurotiomycetes</taxon>
        <taxon>Eurotiomycetidae</taxon>
        <taxon>Onygenales</taxon>
        <taxon>Ajellomycetaceae</taxon>
        <taxon>Blastomyces</taxon>
    </lineage>
</organism>
<feature type="compositionally biased region" description="Polar residues" evidence="2">
    <location>
        <begin position="7"/>
        <end position="22"/>
    </location>
</feature>
<dbReference type="Pfam" id="PF02194">
    <property type="entry name" value="PXA"/>
    <property type="match status" value="1"/>
</dbReference>
<gene>
    <name evidence="5" type="ORF">GX51_06864</name>
</gene>
<dbReference type="Pfam" id="PF00787">
    <property type="entry name" value="PX"/>
    <property type="match status" value="1"/>
</dbReference>
<protein>
    <recommendedName>
        <fullName evidence="4">PXA domain-containing protein</fullName>
    </recommendedName>
</protein>
<dbReference type="PANTHER" id="PTHR22775:SF47">
    <property type="entry name" value="MEIOTICALLY UP-REGULATED GENE 122 PROTEIN"/>
    <property type="match status" value="1"/>
</dbReference>
<keyword evidence="3" id="KW-0812">Transmembrane</keyword>
<dbReference type="InterPro" id="IPR001683">
    <property type="entry name" value="PX_dom"/>
</dbReference>
<proteinExistence type="inferred from homology"/>
<dbReference type="Pfam" id="PF08628">
    <property type="entry name" value="Nexin_C"/>
    <property type="match status" value="1"/>
</dbReference>
<keyword evidence="3" id="KW-0472">Membrane</keyword>
<evidence type="ECO:0000256" key="1">
    <source>
        <dbReference type="ARBA" id="ARBA00010883"/>
    </source>
</evidence>
<feature type="region of interest" description="Disordered" evidence="2">
    <location>
        <begin position="477"/>
        <end position="496"/>
    </location>
</feature>
<evidence type="ECO:0000256" key="2">
    <source>
        <dbReference type="SAM" id="MobiDB-lite"/>
    </source>
</evidence>
<feature type="domain" description="PXA" evidence="4">
    <location>
        <begin position="162"/>
        <end position="344"/>
    </location>
</feature>
<dbReference type="PANTHER" id="PTHR22775">
    <property type="entry name" value="SORTING NEXIN"/>
    <property type="match status" value="1"/>
</dbReference>
<evidence type="ECO:0000256" key="3">
    <source>
        <dbReference type="SAM" id="Phobius"/>
    </source>
</evidence>
<feature type="region of interest" description="Disordered" evidence="2">
    <location>
        <begin position="1"/>
        <end position="25"/>
    </location>
</feature>
<feature type="region of interest" description="Disordered" evidence="2">
    <location>
        <begin position="718"/>
        <end position="751"/>
    </location>
</feature>
<evidence type="ECO:0000313" key="6">
    <source>
        <dbReference type="Proteomes" id="UP000224080"/>
    </source>
</evidence>
<dbReference type="SUPFAM" id="SSF64268">
    <property type="entry name" value="PX domain"/>
    <property type="match status" value="1"/>
</dbReference>
<evidence type="ECO:0000259" key="4">
    <source>
        <dbReference type="PROSITE" id="PS51207"/>
    </source>
</evidence>
<feature type="compositionally biased region" description="Basic and acidic residues" evidence="2">
    <location>
        <begin position="732"/>
        <end position="741"/>
    </location>
</feature>
<dbReference type="InterPro" id="IPR013937">
    <property type="entry name" value="Sorting_nexin_C"/>
</dbReference>
<dbReference type="Proteomes" id="UP000224080">
    <property type="component" value="Unassembled WGS sequence"/>
</dbReference>
<evidence type="ECO:0000313" key="5">
    <source>
        <dbReference type="EMBL" id="PGG98302.1"/>
    </source>
</evidence>
<name>A0A2B7WNV3_9EURO</name>
<dbReference type="EMBL" id="PDNC01000123">
    <property type="protein sequence ID" value="PGG98302.1"/>
    <property type="molecule type" value="Genomic_DNA"/>
</dbReference>
<dbReference type="PROSITE" id="PS51207">
    <property type="entry name" value="PXA"/>
    <property type="match status" value="1"/>
</dbReference>
<dbReference type="InterPro" id="IPR036871">
    <property type="entry name" value="PX_dom_sf"/>
</dbReference>
<dbReference type="InterPro" id="IPR003114">
    <property type="entry name" value="Phox_assoc"/>
</dbReference>
<dbReference type="GO" id="GO:0035091">
    <property type="term" value="F:phosphatidylinositol binding"/>
    <property type="evidence" value="ECO:0007669"/>
    <property type="project" value="InterPro"/>
</dbReference>
<comment type="caution">
    <text evidence="5">The sequence shown here is derived from an EMBL/GenBank/DDBJ whole genome shotgun (WGS) entry which is preliminary data.</text>
</comment>
<reference evidence="5 6" key="1">
    <citation type="submission" date="2017-10" db="EMBL/GenBank/DDBJ databases">
        <title>Comparative genomics in systemic dimorphic fungi from Ajellomycetaceae.</title>
        <authorList>
            <person name="Munoz J.F."/>
            <person name="Mcewen J.G."/>
            <person name="Clay O.K."/>
            <person name="Cuomo C.A."/>
        </authorList>
    </citation>
    <scope>NUCLEOTIDE SEQUENCE [LARGE SCALE GENOMIC DNA]</scope>
    <source>
        <strain evidence="5 6">UAMH130</strain>
    </source>
</reference>
<comment type="similarity">
    <text evidence="1">Belongs to the sorting nexin family.</text>
</comment>
<dbReference type="AlphaFoldDB" id="A0A2B7WNV3"/>
<dbReference type="SMART" id="SM00313">
    <property type="entry name" value="PXA"/>
    <property type="match status" value="1"/>
</dbReference>
<feature type="transmembrane region" description="Helical" evidence="3">
    <location>
        <begin position="65"/>
        <end position="94"/>
    </location>
</feature>
<sequence length="1008" mass="109464">MDEFQSKETTNGSASAGDSIPSSRVGDPAAHTIIDATGTSPSMVVQSPLLDQCLRFLSSANNATLAALGGVVFAAIYFVFGRLSLVLFGAVVGAGLHASWEDYKGCGDGSVNSGLSRRKRELGIEVANRLLSWEESRTGDRPSTGASEIDISTTKLDYSEFQPATAAALNALTDAVIRDYVQWWYGPLLSSEQTFMQSCRLSLSRFIISISSHLSRKRPADIFLHFVTNASSIIIVFLNELSSALESTSHTPISTAEAISSYLNENPESNLANVLSTSQQRAKLRLVASDILQTFLQPGLYECEPVRVFLREVLSGVILESMIDNCSKPEWINGWIVHILEQGEPELMNAIDIGVDRARQDHMEAFATNSLADSINIAEDSINEQTIADLSKTSRQNQGLTKAQVEMEEAVKEAKRLSALIELGSTPKGDEQPLAIGTDCDIDVGLESSSKTSYPEATASANDGNWNRHVPARLSASSASNELGDLRNPTGELRSRQEDSIQTILLGASVSIFDDSSPNDKGAMRMKPTDDYLLQIEPVSSRHPGWVITRKYSDFEVLHEVLRRISVVSGVSDFVEQHRELPTWKGQRQPDLRQSLEHYLRHALRFERLAGCEAMKRFLEKDRGVTTSSANGAGKTGFSFPSQAVFENMGKGVLEALSNAPKGVAGGGKAVLEGVTGVFGTGSGVKKLSVDFAFRDKVDSKLRMSSNESVNKITISQDARKAPGVHSPVLSDTERSIHVDSDSNSNENGFEKPLTRMMLNQKEDPAFKRAVVGQLSPSPATEQPDENQQNGPITSENLTQETKTVSPPTGQTNVIEAGTAGHSEADVESAESQIKRSSNEVTVLPLSEEETGVAVELLFAVINELYSLSSAWAIRKKLLNAARSFLLRPGNPTIEGIRQLVQESIIESNAADDVLAAHITAIRENALPTEDELKSWPPPLTDDQQEELRIKARKLLVTRGLPQALTSIMGNVATTEALGRVFDSLQVKSVARGFIFALLLQALKAVIQ</sequence>
<dbReference type="Gene3D" id="3.30.1520.10">
    <property type="entry name" value="Phox-like domain"/>
    <property type="match status" value="1"/>
</dbReference>
<keyword evidence="6" id="KW-1185">Reference proteome</keyword>
<dbReference type="CDD" id="cd06093">
    <property type="entry name" value="PX_domain"/>
    <property type="match status" value="1"/>
</dbReference>
<feature type="compositionally biased region" description="Polar residues" evidence="2">
    <location>
        <begin position="775"/>
        <end position="814"/>
    </location>
</feature>